<evidence type="ECO:0000313" key="3">
    <source>
        <dbReference type="Proteomes" id="UP001620626"/>
    </source>
</evidence>
<feature type="signal peptide" evidence="1">
    <location>
        <begin position="1"/>
        <end position="18"/>
    </location>
</feature>
<dbReference type="SUPFAM" id="SSF54001">
    <property type="entry name" value="Cysteine proteinases"/>
    <property type="match status" value="1"/>
</dbReference>
<accession>A0ABD2IJ92</accession>
<sequence length="205" mass="22836">MQRLVLDFPQMLALLTLAKSLGPSFHKNGTAKNTNDQRPGKLRVLLGHRVDYSFFDGGIRCTDWSNRLTVESLRAILGRLYKLIQTDGLPLYSFYEYKSGIIGKPQSCGVASTGARNHATVESCIDFLTARRLPLVKRIFAPPIFHEYDGTFVYVPSIKECEEAEEQDVIMHTLSILGFGTEGDKVQNGHGATWGIDGVVKFIRA</sequence>
<feature type="chain" id="PRO_5044748529" evidence="1">
    <location>
        <begin position="19"/>
        <end position="205"/>
    </location>
</feature>
<dbReference type="Proteomes" id="UP001620626">
    <property type="component" value="Unassembled WGS sequence"/>
</dbReference>
<organism evidence="2 3">
    <name type="scientific">Heterodera trifolii</name>
    <dbReference type="NCBI Taxonomy" id="157864"/>
    <lineage>
        <taxon>Eukaryota</taxon>
        <taxon>Metazoa</taxon>
        <taxon>Ecdysozoa</taxon>
        <taxon>Nematoda</taxon>
        <taxon>Chromadorea</taxon>
        <taxon>Rhabditida</taxon>
        <taxon>Tylenchina</taxon>
        <taxon>Tylenchomorpha</taxon>
        <taxon>Tylenchoidea</taxon>
        <taxon>Heteroderidae</taxon>
        <taxon>Heteroderinae</taxon>
        <taxon>Heterodera</taxon>
    </lineage>
</organism>
<keyword evidence="3" id="KW-1185">Reference proteome</keyword>
<keyword evidence="1" id="KW-0732">Signal</keyword>
<protein>
    <submittedName>
        <fullName evidence="2">Uncharacterized protein</fullName>
    </submittedName>
</protein>
<gene>
    <name evidence="2" type="ORF">niasHT_035729</name>
</gene>
<name>A0ABD2IJ92_9BILA</name>
<proteinExistence type="predicted"/>
<evidence type="ECO:0000313" key="2">
    <source>
        <dbReference type="EMBL" id="KAL3080209.1"/>
    </source>
</evidence>
<comment type="caution">
    <text evidence="2">The sequence shown here is derived from an EMBL/GenBank/DDBJ whole genome shotgun (WGS) entry which is preliminary data.</text>
</comment>
<reference evidence="2 3" key="1">
    <citation type="submission" date="2024-10" db="EMBL/GenBank/DDBJ databases">
        <authorList>
            <person name="Kim D."/>
        </authorList>
    </citation>
    <scope>NUCLEOTIDE SEQUENCE [LARGE SCALE GENOMIC DNA]</scope>
    <source>
        <strain evidence="2">BH-2024</strain>
    </source>
</reference>
<dbReference type="AlphaFoldDB" id="A0ABD2IJ92"/>
<dbReference type="InterPro" id="IPR038765">
    <property type="entry name" value="Papain-like_cys_pep_sf"/>
</dbReference>
<evidence type="ECO:0000256" key="1">
    <source>
        <dbReference type="SAM" id="SignalP"/>
    </source>
</evidence>
<dbReference type="EMBL" id="JBICBT010001170">
    <property type="protein sequence ID" value="KAL3080209.1"/>
    <property type="molecule type" value="Genomic_DNA"/>
</dbReference>